<feature type="compositionally biased region" description="Polar residues" evidence="8">
    <location>
        <begin position="527"/>
        <end position="542"/>
    </location>
</feature>
<dbReference type="InterPro" id="IPR001736">
    <property type="entry name" value="PLipase_D/transphosphatidylase"/>
</dbReference>
<dbReference type="PROSITE" id="PS50035">
    <property type="entry name" value="PLD"/>
    <property type="match status" value="2"/>
</dbReference>
<dbReference type="CDD" id="cd09141">
    <property type="entry name" value="PLDc_vPLD1_2_yPLD_like_2"/>
    <property type="match status" value="1"/>
</dbReference>
<dbReference type="SMART" id="SM00155">
    <property type="entry name" value="PLDc"/>
    <property type="match status" value="2"/>
</dbReference>
<dbReference type="InterPro" id="IPR016555">
    <property type="entry name" value="PLipase_D_euk"/>
</dbReference>
<feature type="compositionally biased region" description="Low complexity" evidence="8">
    <location>
        <begin position="10"/>
        <end position="20"/>
    </location>
</feature>
<feature type="domain" description="PX" evidence="10">
    <location>
        <begin position="89"/>
        <end position="232"/>
    </location>
</feature>
<dbReference type="GO" id="GO:0035091">
    <property type="term" value="F:phosphatidylinositol binding"/>
    <property type="evidence" value="ECO:0007669"/>
    <property type="project" value="InterPro"/>
</dbReference>
<evidence type="ECO:0000256" key="5">
    <source>
        <dbReference type="ARBA" id="ARBA00022963"/>
    </source>
</evidence>
<dbReference type="SUPFAM" id="SSF64268">
    <property type="entry name" value="PX domain"/>
    <property type="match status" value="1"/>
</dbReference>
<protein>
    <recommendedName>
        <fullName evidence="7">Phospholipase</fullName>
        <ecNumber evidence="7">3.1.4.4</ecNumber>
    </recommendedName>
</protein>
<dbReference type="PIRSF" id="PIRSF009376">
    <property type="entry name" value="Phospholipase_D_euk"/>
    <property type="match status" value="1"/>
</dbReference>
<dbReference type="PROSITE" id="PS50195">
    <property type="entry name" value="PX"/>
    <property type="match status" value="1"/>
</dbReference>
<comment type="catalytic activity">
    <reaction evidence="1 7">
        <text>a 1,2-diacyl-sn-glycero-3-phosphocholine + H2O = a 1,2-diacyl-sn-glycero-3-phosphate + choline + H(+)</text>
        <dbReference type="Rhea" id="RHEA:14445"/>
        <dbReference type="ChEBI" id="CHEBI:15354"/>
        <dbReference type="ChEBI" id="CHEBI:15377"/>
        <dbReference type="ChEBI" id="CHEBI:15378"/>
        <dbReference type="ChEBI" id="CHEBI:57643"/>
        <dbReference type="ChEBI" id="CHEBI:58608"/>
        <dbReference type="EC" id="3.1.4.4"/>
    </reaction>
</comment>
<dbReference type="GO" id="GO:0006654">
    <property type="term" value="P:phosphatidic acid biosynthetic process"/>
    <property type="evidence" value="ECO:0007669"/>
    <property type="project" value="InterPro"/>
</dbReference>
<evidence type="ECO:0000256" key="7">
    <source>
        <dbReference type="PIRNR" id="PIRNR009376"/>
    </source>
</evidence>
<keyword evidence="6" id="KW-0443">Lipid metabolism</keyword>
<dbReference type="SMART" id="SM00312">
    <property type="entry name" value="PX"/>
    <property type="match status" value="1"/>
</dbReference>
<dbReference type="GO" id="GO:0009395">
    <property type="term" value="P:phospholipid catabolic process"/>
    <property type="evidence" value="ECO:0007669"/>
    <property type="project" value="TreeGrafter"/>
</dbReference>
<reference evidence="11 12" key="1">
    <citation type="submission" date="2020-04" db="EMBL/GenBank/DDBJ databases">
        <authorList>
            <person name="Alioto T."/>
            <person name="Alioto T."/>
            <person name="Gomez Garrido J."/>
        </authorList>
    </citation>
    <scope>NUCLEOTIDE SEQUENCE [LARGE SCALE GENOMIC DNA]</scope>
</reference>
<evidence type="ECO:0000256" key="2">
    <source>
        <dbReference type="ARBA" id="ARBA00008664"/>
    </source>
</evidence>
<name>A0A8S1BIT2_9INSE</name>
<sequence>MVKSVDEESPGCSHSSSPGHNVQLEDEPQRAPMASSDEEDLESPLEDEKPDDEGVEGNVAPCIPFSSLYTDPVKVNKAPAEKVYIPGKSIRVKVTHCERNATTRWQNPNVYTIELQHGEFSWVIKKRYKHFYHLHQQLRIFRAGLQIPFPTRKHRKKRESFNEDLGPRVGIFKFKRIRSLPTLPSMPDAEVKPEQMAERMKQLEKYLEGVLRIKVFRNHNETMNFLEVSPLSFVDQLGSKGKEGHIKKRTGSAQTSGCDILGIFNQKCCKSCGKFCSRNFGRWGRRWLFVKDTFVGYVEFKTGIIKSVMLMDRRFDVTQSSVPQYMKISNMNRSITVDCLTERKCKEWVEFLKRKAESSATDFTKPNRFTSFAPIRRSTEAAWFVDGAGYMAAAVKAIEAAKEEILIADWWLSPEIYLKRPANADHVYRLDKMLERKAAQGVKIFVLLFQEVKQALALNSKYTKQVLMSKHENIKVLRHPTHARTGIFLWAHHEKIIVIDQNYAFLGGLDLCYGRWDDHKHRLTDLGQQSSATDGSSNSNQFLPHAPKLTSSNPKGNKVTSVWQLASSTNQLLRSMFDLRSEASQSSINKIAEESERREDESAAHPHMFAMAMRMNRIKRRFRSFYNSSVGAAKVDKRGTFTDTIASSGEESSDDETFAFDETLDDAEIGQAKLWLGKDYSNCIVKDFVDLESPFADYISREQTPRMPWHDIGVLVQGLAARDVARHFIQRWNAVKLEKVKNKTEYPYLVPKSNDTSLVVPPLNKKMPKVTCQIVRSVSQWSASFLHAAAIEQSIHEAYIDAIRNSSHFIYIENQFFITQVKPEVGKVENKINQALFDRIVAAHQKGETFRVIVVMPLLPAFEGEMGKATGGALHTITYYNYASICRGRGSLIKNLIDSGIEHPENYVSFYGLRTYATLKDELVSELIYVHSKLLIADDRLVICGSANINDRSLLGSRDSEIAVVIEDEEMTDSLMNGFPYQAGRYAGTMRRRIFREHLGLLESAEGDALVRDPVSDEFYHERWRKTADTNTDVFQKVFNCMPSDEIRNFQQLQEYQSITPLCLRDKIEARNCLKEVNGHLVNMPLNFLCEENLAQANSFVEGMLPSALWT</sequence>
<dbReference type="GO" id="GO:0035556">
    <property type="term" value="P:intracellular signal transduction"/>
    <property type="evidence" value="ECO:0007669"/>
    <property type="project" value="InterPro"/>
</dbReference>
<dbReference type="CDD" id="cd01254">
    <property type="entry name" value="PH_PLD"/>
    <property type="match status" value="1"/>
</dbReference>
<evidence type="ECO:0000256" key="6">
    <source>
        <dbReference type="ARBA" id="ARBA00023098"/>
    </source>
</evidence>
<dbReference type="PROSITE" id="PS50276">
    <property type="entry name" value="PANCREATIC_HORMONE_2"/>
    <property type="match status" value="1"/>
</dbReference>
<feature type="region of interest" description="Disordered" evidence="8">
    <location>
        <begin position="1"/>
        <end position="57"/>
    </location>
</feature>
<gene>
    <name evidence="11" type="ORF">CLODIP_2_CD05178</name>
</gene>
<keyword evidence="5 7" id="KW-0442">Lipid degradation</keyword>
<dbReference type="Gene3D" id="3.30.870.10">
    <property type="entry name" value="Endonuclease Chain A"/>
    <property type="match status" value="3"/>
</dbReference>
<evidence type="ECO:0000256" key="3">
    <source>
        <dbReference type="ARBA" id="ARBA00022737"/>
    </source>
</evidence>
<dbReference type="InterPro" id="IPR001683">
    <property type="entry name" value="PX_dom"/>
</dbReference>
<organism evidence="11 12">
    <name type="scientific">Cloeon dipterum</name>
    <dbReference type="NCBI Taxonomy" id="197152"/>
    <lineage>
        <taxon>Eukaryota</taxon>
        <taxon>Metazoa</taxon>
        <taxon>Ecdysozoa</taxon>
        <taxon>Arthropoda</taxon>
        <taxon>Hexapoda</taxon>
        <taxon>Insecta</taxon>
        <taxon>Pterygota</taxon>
        <taxon>Palaeoptera</taxon>
        <taxon>Ephemeroptera</taxon>
        <taxon>Pisciforma</taxon>
        <taxon>Baetidae</taxon>
        <taxon>Cloeon</taxon>
    </lineage>
</organism>
<dbReference type="CDD" id="cd09138">
    <property type="entry name" value="PLDc_vPLD1_2_yPLD_like_1"/>
    <property type="match status" value="1"/>
</dbReference>
<accession>A0A8S1BIT2</accession>
<evidence type="ECO:0000259" key="9">
    <source>
        <dbReference type="PROSITE" id="PS50035"/>
    </source>
</evidence>
<dbReference type="Pfam" id="PF00614">
    <property type="entry name" value="PLDc"/>
    <property type="match status" value="1"/>
</dbReference>
<comment type="similarity">
    <text evidence="2 7">Belongs to the phospholipase D family.</text>
</comment>
<dbReference type="AlphaFoldDB" id="A0A8S1BIT2"/>
<dbReference type="GO" id="GO:0004630">
    <property type="term" value="F:phospholipase D activity"/>
    <property type="evidence" value="ECO:0007669"/>
    <property type="project" value="UniProtKB-UniRule"/>
</dbReference>
<dbReference type="Proteomes" id="UP000494165">
    <property type="component" value="Unassembled WGS sequence"/>
</dbReference>
<keyword evidence="12" id="KW-1185">Reference proteome</keyword>
<dbReference type="Gene3D" id="3.30.1520.10">
    <property type="entry name" value="Phox-like domain"/>
    <property type="match status" value="1"/>
</dbReference>
<keyword evidence="4 7" id="KW-0378">Hydrolase</keyword>
<dbReference type="InterPro" id="IPR025202">
    <property type="entry name" value="PLD-like_dom"/>
</dbReference>
<evidence type="ECO:0000256" key="4">
    <source>
        <dbReference type="ARBA" id="ARBA00022801"/>
    </source>
</evidence>
<feature type="domain" description="PLD phosphodiesterase" evidence="9">
    <location>
        <begin position="488"/>
        <end position="515"/>
    </location>
</feature>
<dbReference type="Pfam" id="PF00787">
    <property type="entry name" value="PX"/>
    <property type="match status" value="1"/>
</dbReference>
<dbReference type="GO" id="GO:0060627">
    <property type="term" value="P:regulation of vesicle-mediated transport"/>
    <property type="evidence" value="ECO:0007669"/>
    <property type="project" value="TreeGrafter"/>
</dbReference>
<dbReference type="EMBL" id="CADEPI010000001">
    <property type="protein sequence ID" value="CAB3359145.1"/>
    <property type="molecule type" value="Genomic_DNA"/>
</dbReference>
<comment type="caution">
    <text evidence="11">The sequence shown here is derived from an EMBL/GenBank/DDBJ whole genome shotgun (WGS) entry which is preliminary data.</text>
</comment>
<evidence type="ECO:0000256" key="8">
    <source>
        <dbReference type="SAM" id="MobiDB-lite"/>
    </source>
</evidence>
<evidence type="ECO:0000259" key="10">
    <source>
        <dbReference type="PROSITE" id="PS50195"/>
    </source>
</evidence>
<dbReference type="PANTHER" id="PTHR18896">
    <property type="entry name" value="PHOSPHOLIPASE D"/>
    <property type="match status" value="1"/>
</dbReference>
<evidence type="ECO:0000256" key="1">
    <source>
        <dbReference type="ARBA" id="ARBA00000798"/>
    </source>
</evidence>
<dbReference type="InterPro" id="IPR036871">
    <property type="entry name" value="PX_dom_sf"/>
</dbReference>
<dbReference type="InterPro" id="IPR015679">
    <property type="entry name" value="PLipase_D_fam"/>
</dbReference>
<feature type="compositionally biased region" description="Acidic residues" evidence="8">
    <location>
        <begin position="36"/>
        <end position="55"/>
    </location>
</feature>
<keyword evidence="3" id="KW-0677">Repeat</keyword>
<proteinExistence type="inferred from homology"/>
<dbReference type="CDD" id="cd06895">
    <property type="entry name" value="PX_PLD"/>
    <property type="match status" value="1"/>
</dbReference>
<evidence type="ECO:0000313" key="12">
    <source>
        <dbReference type="Proteomes" id="UP000494165"/>
    </source>
</evidence>
<feature type="region of interest" description="Disordered" evidence="8">
    <location>
        <begin position="527"/>
        <end position="557"/>
    </location>
</feature>
<dbReference type="PANTHER" id="PTHR18896:SF76">
    <property type="entry name" value="PHOSPHOLIPASE"/>
    <property type="match status" value="1"/>
</dbReference>
<dbReference type="EC" id="3.1.4.4" evidence="7"/>
<feature type="domain" description="PLD phosphodiesterase" evidence="9">
    <location>
        <begin position="926"/>
        <end position="953"/>
    </location>
</feature>
<evidence type="ECO:0000313" key="11">
    <source>
        <dbReference type="EMBL" id="CAB3359145.1"/>
    </source>
</evidence>
<dbReference type="Pfam" id="PF13091">
    <property type="entry name" value="PLDc_2"/>
    <property type="match status" value="1"/>
</dbReference>
<dbReference type="OrthoDB" id="14911at2759"/>
<dbReference type="SUPFAM" id="SSF56024">
    <property type="entry name" value="Phospholipase D/nuclease"/>
    <property type="match status" value="2"/>
</dbReference>
<dbReference type="FunFam" id="3.30.870.10:FF:000011">
    <property type="entry name" value="Phospholipase"/>
    <property type="match status" value="1"/>
</dbReference>